<gene>
    <name evidence="2" type="ORF">OG814_33375</name>
</gene>
<organism evidence="2 3">
    <name type="scientific">Streptomyces zaomyceticus</name>
    <dbReference type="NCBI Taxonomy" id="68286"/>
    <lineage>
        <taxon>Bacteria</taxon>
        <taxon>Bacillati</taxon>
        <taxon>Actinomycetota</taxon>
        <taxon>Actinomycetes</taxon>
        <taxon>Kitasatosporales</taxon>
        <taxon>Streptomycetaceae</taxon>
        <taxon>Streptomyces</taxon>
    </lineage>
</organism>
<evidence type="ECO:0000313" key="2">
    <source>
        <dbReference type="EMBL" id="WTR73834.1"/>
    </source>
</evidence>
<keyword evidence="1" id="KW-1133">Transmembrane helix</keyword>
<sequence length="145" mass="15497">MVYVPFTAGEYPTADKLNSRLVQEIMEWTPFTTIGSFSAGFSAATLTPMMRKIRFLGADRWEYKGRISVVAGTIVANVNTTAFTFAAGYRPTTEHGWQLAGGTTGFYGIRTTISTGGLLQVGVPTAAGNNCNGILLDGLHIDAPI</sequence>
<feature type="transmembrane region" description="Helical" evidence="1">
    <location>
        <begin position="28"/>
        <end position="46"/>
    </location>
</feature>
<evidence type="ECO:0000256" key="1">
    <source>
        <dbReference type="SAM" id="Phobius"/>
    </source>
</evidence>
<keyword evidence="1" id="KW-0812">Transmembrane</keyword>
<dbReference type="EMBL" id="CP108188">
    <property type="protein sequence ID" value="WTR73834.1"/>
    <property type="molecule type" value="Genomic_DNA"/>
</dbReference>
<dbReference type="Proteomes" id="UP001622594">
    <property type="component" value="Chromosome"/>
</dbReference>
<keyword evidence="3" id="KW-1185">Reference proteome</keyword>
<protein>
    <submittedName>
        <fullName evidence="2">Uncharacterized protein</fullName>
    </submittedName>
</protein>
<keyword evidence="1" id="KW-0472">Membrane</keyword>
<reference evidence="2 3" key="1">
    <citation type="submission" date="2022-10" db="EMBL/GenBank/DDBJ databases">
        <title>The complete genomes of actinobacterial strains from the NBC collection.</title>
        <authorList>
            <person name="Joergensen T.S."/>
            <person name="Alvarez Arevalo M."/>
            <person name="Sterndorff E.B."/>
            <person name="Faurdal D."/>
            <person name="Vuksanovic O."/>
            <person name="Mourched A.-S."/>
            <person name="Charusanti P."/>
            <person name="Shaw S."/>
            <person name="Blin K."/>
            <person name="Weber T."/>
        </authorList>
    </citation>
    <scope>NUCLEOTIDE SEQUENCE [LARGE SCALE GENOMIC DNA]</scope>
    <source>
        <strain evidence="2 3">NBC_00123</strain>
    </source>
</reference>
<proteinExistence type="predicted"/>
<accession>A0ABZ1LL66</accession>
<name>A0ABZ1LL66_9ACTN</name>
<evidence type="ECO:0000313" key="3">
    <source>
        <dbReference type="Proteomes" id="UP001622594"/>
    </source>
</evidence>
<dbReference type="RefSeq" id="WP_406336652.1">
    <property type="nucleotide sequence ID" value="NZ_CP108188.1"/>
</dbReference>